<feature type="transmembrane region" description="Helical" evidence="2">
    <location>
        <begin position="29"/>
        <end position="55"/>
    </location>
</feature>
<evidence type="ECO:0000313" key="3">
    <source>
        <dbReference type="EMBL" id="HJG80686.1"/>
    </source>
</evidence>
<feature type="transmembrane region" description="Helical" evidence="2">
    <location>
        <begin position="175"/>
        <end position="193"/>
    </location>
</feature>
<dbReference type="InterPro" id="IPR036259">
    <property type="entry name" value="MFS_trans_sf"/>
</dbReference>
<keyword evidence="2" id="KW-0812">Transmembrane</keyword>
<name>A0A921MEW6_9MICO</name>
<feature type="transmembrane region" description="Helical" evidence="2">
    <location>
        <begin position="147"/>
        <end position="169"/>
    </location>
</feature>
<sequence>MSAQPPRKETNDLSAHAGRLSFDPVRGALGLSVAMGMGRFFYTPALPLMVAALHWSSAPGAWIATLNYVGYFIGTLVIARGWVQPNRFVYRLSLVVSTIGLAAVALTPNLIWQGSIRTIAGVASGLIFVCVTQRIPANSRRPRDGGVSYGGVGLGILVSGTIVLVAGGFADWRQLWLICAAVSAVFSIIAWNWPIPARIAVHTPAQAAHPSEATDRSPTQSTDRTGAATPFETSRRRAMAFLSTGYFFQGGGYIIIGTYLVVLAEPVFGGTAAASTWMIAGIATAVSPLTWSAVAARIGTVKALTVCYSLQVFGALLAVFGETPIVLIIAAALFGFTFIGAVMMTIGVGTQMGVANASAKLTSWYSIGQIIGPAIVAAALSDRIALAFIASAIALAVAMALTLIGVIAGNINR</sequence>
<dbReference type="SUPFAM" id="SSF103473">
    <property type="entry name" value="MFS general substrate transporter"/>
    <property type="match status" value="1"/>
</dbReference>
<dbReference type="EMBL" id="DYUK01000212">
    <property type="protein sequence ID" value="HJG80686.1"/>
    <property type="molecule type" value="Genomic_DNA"/>
</dbReference>
<feature type="transmembrane region" description="Helical" evidence="2">
    <location>
        <begin position="361"/>
        <end position="380"/>
    </location>
</feature>
<reference evidence="3" key="2">
    <citation type="submission" date="2021-09" db="EMBL/GenBank/DDBJ databases">
        <authorList>
            <person name="Gilroy R."/>
        </authorList>
    </citation>
    <scope>NUCLEOTIDE SEQUENCE</scope>
    <source>
        <strain evidence="3">ChiGjej5B5-7349</strain>
    </source>
</reference>
<feature type="transmembrane region" description="Helical" evidence="2">
    <location>
        <begin position="268"/>
        <end position="291"/>
    </location>
</feature>
<dbReference type="Proteomes" id="UP000784435">
    <property type="component" value="Unassembled WGS sequence"/>
</dbReference>
<keyword evidence="2" id="KW-0472">Membrane</keyword>
<dbReference type="Pfam" id="PF06779">
    <property type="entry name" value="MFS_4"/>
    <property type="match status" value="1"/>
</dbReference>
<accession>A0A921MEW6</accession>
<dbReference type="PANTHER" id="PTHR23537">
    <property type="match status" value="1"/>
</dbReference>
<gene>
    <name evidence="3" type="ORF">K8V08_09785</name>
</gene>
<evidence type="ECO:0000256" key="1">
    <source>
        <dbReference type="SAM" id="MobiDB-lite"/>
    </source>
</evidence>
<comment type="caution">
    <text evidence="3">The sequence shown here is derived from an EMBL/GenBank/DDBJ whole genome shotgun (WGS) entry which is preliminary data.</text>
</comment>
<proteinExistence type="predicted"/>
<keyword evidence="2" id="KW-1133">Transmembrane helix</keyword>
<dbReference type="AlphaFoldDB" id="A0A921MEW6"/>
<dbReference type="GO" id="GO:0005886">
    <property type="term" value="C:plasma membrane"/>
    <property type="evidence" value="ECO:0007669"/>
    <property type="project" value="TreeGrafter"/>
</dbReference>
<dbReference type="Gene3D" id="1.20.1250.20">
    <property type="entry name" value="MFS general substrate transporter like domains"/>
    <property type="match status" value="2"/>
</dbReference>
<protein>
    <submittedName>
        <fullName evidence="3">YbfB/YjiJ family MFS transporter</fullName>
    </submittedName>
</protein>
<dbReference type="InterPro" id="IPR010645">
    <property type="entry name" value="MFS_4"/>
</dbReference>
<reference evidence="3" key="1">
    <citation type="journal article" date="2021" name="PeerJ">
        <title>Extensive microbial diversity within the chicken gut microbiome revealed by metagenomics and culture.</title>
        <authorList>
            <person name="Gilroy R."/>
            <person name="Ravi A."/>
            <person name="Getino M."/>
            <person name="Pursley I."/>
            <person name="Horton D.L."/>
            <person name="Alikhan N.F."/>
            <person name="Baker D."/>
            <person name="Gharbi K."/>
            <person name="Hall N."/>
            <person name="Watson M."/>
            <person name="Adriaenssens E.M."/>
            <person name="Foster-Nyarko E."/>
            <person name="Jarju S."/>
            <person name="Secka A."/>
            <person name="Antonio M."/>
            <person name="Oren A."/>
            <person name="Chaudhuri R.R."/>
            <person name="La Ragione R."/>
            <person name="Hildebrand F."/>
            <person name="Pallen M.J."/>
        </authorList>
    </citation>
    <scope>NUCLEOTIDE SEQUENCE</scope>
    <source>
        <strain evidence="3">ChiGjej5B5-7349</strain>
    </source>
</reference>
<feature type="transmembrane region" description="Helical" evidence="2">
    <location>
        <begin position="303"/>
        <end position="320"/>
    </location>
</feature>
<feature type="transmembrane region" description="Helical" evidence="2">
    <location>
        <begin position="240"/>
        <end position="262"/>
    </location>
</feature>
<feature type="transmembrane region" description="Helical" evidence="2">
    <location>
        <begin position="61"/>
        <end position="83"/>
    </location>
</feature>
<feature type="transmembrane region" description="Helical" evidence="2">
    <location>
        <begin position="386"/>
        <end position="408"/>
    </location>
</feature>
<feature type="transmembrane region" description="Helical" evidence="2">
    <location>
        <begin position="326"/>
        <end position="349"/>
    </location>
</feature>
<feature type="transmembrane region" description="Helical" evidence="2">
    <location>
        <begin position="90"/>
        <end position="112"/>
    </location>
</feature>
<dbReference type="PANTHER" id="PTHR23537:SF1">
    <property type="entry name" value="SUGAR TRANSPORTER"/>
    <property type="match status" value="1"/>
</dbReference>
<feature type="region of interest" description="Disordered" evidence="1">
    <location>
        <begin position="208"/>
        <end position="230"/>
    </location>
</feature>
<evidence type="ECO:0000313" key="4">
    <source>
        <dbReference type="Proteomes" id="UP000784435"/>
    </source>
</evidence>
<organism evidence="3 4">
    <name type="scientific">Brevibacterium senegalense</name>
    <dbReference type="NCBI Taxonomy" id="1033736"/>
    <lineage>
        <taxon>Bacteria</taxon>
        <taxon>Bacillati</taxon>
        <taxon>Actinomycetota</taxon>
        <taxon>Actinomycetes</taxon>
        <taxon>Micrococcales</taxon>
        <taxon>Brevibacteriaceae</taxon>
        <taxon>Brevibacterium</taxon>
    </lineage>
</organism>
<evidence type="ECO:0000256" key="2">
    <source>
        <dbReference type="SAM" id="Phobius"/>
    </source>
</evidence>
<feature type="transmembrane region" description="Helical" evidence="2">
    <location>
        <begin position="118"/>
        <end position="135"/>
    </location>
</feature>